<sequence>MRAERCGIGNAATITVFAIAIAGCDLDNPGVPLPAATLNFPIALAVVDGAPETNDDDYLLVVSSNFDVRYASGSVQSWRLAELQTAIDDAVAGVDDLGVDCGEDGRPACEIQIEERPEVFLQDEVRIPSHADGIAVGPSEDRIYLPVRSGRGGLTWIDLADGLFGCGEGDACDDLHNTVAVAPVSRELSLPTDPVALAVVPRDLVGGGDADAIVIAHRNGSGSLLLDDLRGQPTLFDVIDGLPTDVVSAEMDPESGAVWLTSAPPSSRPTRDLVAVAPIVSDVDTRLAVVNRITLAGLDDGGTGSDTRDIAFDVGVDRAWVLARRPEAVITVDFRVPPVAPNLAPLGEIFAVASGPSRLERVVVPFDPDGDEGPIPARERTYLLASCYDANNVSVIDPELGLIATVAGLAGPFEMAYDATRELLFVINFRNNTIGVVDLSPLRTGASPRLIAYLGDPDAPSPFSG</sequence>
<organism evidence="1 2">
    <name type="scientific">Sandaracinus amylolyticus</name>
    <dbReference type="NCBI Taxonomy" id="927083"/>
    <lineage>
        <taxon>Bacteria</taxon>
        <taxon>Pseudomonadati</taxon>
        <taxon>Myxococcota</taxon>
        <taxon>Polyangia</taxon>
        <taxon>Polyangiales</taxon>
        <taxon>Sandaracinaceae</taxon>
        <taxon>Sandaracinus</taxon>
    </lineage>
</organism>
<protein>
    <recommendedName>
        <fullName evidence="3">Lipoprotein</fullName>
    </recommendedName>
</protein>
<evidence type="ECO:0008006" key="3">
    <source>
        <dbReference type="Google" id="ProtNLM"/>
    </source>
</evidence>
<dbReference type="InterPro" id="IPR011048">
    <property type="entry name" value="Haem_d1_sf"/>
</dbReference>
<accession>A0A0F6YIE6</accession>
<dbReference type="PROSITE" id="PS51257">
    <property type="entry name" value="PROKAR_LIPOPROTEIN"/>
    <property type="match status" value="1"/>
</dbReference>
<dbReference type="KEGG" id="samy:DB32_003750"/>
<dbReference type="Proteomes" id="UP000034883">
    <property type="component" value="Chromosome"/>
</dbReference>
<keyword evidence="2" id="KW-1185">Reference proteome</keyword>
<dbReference type="SUPFAM" id="SSF51004">
    <property type="entry name" value="C-terminal (heme d1) domain of cytochrome cd1-nitrite reductase"/>
    <property type="match status" value="1"/>
</dbReference>
<evidence type="ECO:0000313" key="2">
    <source>
        <dbReference type="Proteomes" id="UP000034883"/>
    </source>
</evidence>
<gene>
    <name evidence="1" type="ORF">DB32_003750</name>
</gene>
<name>A0A0F6YIE6_9BACT</name>
<dbReference type="RefSeq" id="WP_053233758.1">
    <property type="nucleotide sequence ID" value="NZ_CP011125.1"/>
</dbReference>
<proteinExistence type="predicted"/>
<dbReference type="EMBL" id="CP011125">
    <property type="protein sequence ID" value="AKF06601.1"/>
    <property type="molecule type" value="Genomic_DNA"/>
</dbReference>
<reference evidence="1 2" key="1">
    <citation type="submission" date="2015-03" db="EMBL/GenBank/DDBJ databases">
        <title>Genome assembly of Sandaracinus amylolyticus DSM 53668.</title>
        <authorList>
            <person name="Sharma G."/>
            <person name="Subramanian S."/>
        </authorList>
    </citation>
    <scope>NUCLEOTIDE SEQUENCE [LARGE SCALE GENOMIC DNA]</scope>
    <source>
        <strain evidence="1 2">DSM 53668</strain>
    </source>
</reference>
<dbReference type="Gene3D" id="2.130.10.10">
    <property type="entry name" value="YVTN repeat-like/Quinoprotein amine dehydrogenase"/>
    <property type="match status" value="1"/>
</dbReference>
<dbReference type="InterPro" id="IPR015943">
    <property type="entry name" value="WD40/YVTN_repeat-like_dom_sf"/>
</dbReference>
<dbReference type="AlphaFoldDB" id="A0A0F6YIE6"/>
<dbReference type="STRING" id="927083.DB32_003750"/>
<evidence type="ECO:0000313" key="1">
    <source>
        <dbReference type="EMBL" id="AKF06601.1"/>
    </source>
</evidence>